<accession>A0A8J8NU52</accession>
<evidence type="ECO:0000313" key="3">
    <source>
        <dbReference type="Proteomes" id="UP000785679"/>
    </source>
</evidence>
<keyword evidence="3" id="KW-1185">Reference proteome</keyword>
<name>A0A8J8NU52_HALGN</name>
<dbReference type="EMBL" id="RRYP01007692">
    <property type="protein sequence ID" value="TNV80305.1"/>
    <property type="molecule type" value="Genomic_DNA"/>
</dbReference>
<comment type="caution">
    <text evidence="2">The sequence shown here is derived from an EMBL/GenBank/DDBJ whole genome shotgun (WGS) entry which is preliminary data.</text>
</comment>
<evidence type="ECO:0000313" key="2">
    <source>
        <dbReference type="EMBL" id="TNV80305.1"/>
    </source>
</evidence>
<proteinExistence type="predicted"/>
<protein>
    <submittedName>
        <fullName evidence="2">Uncharacterized protein</fullName>
    </submittedName>
</protein>
<organism evidence="2 3">
    <name type="scientific">Halteria grandinella</name>
    <dbReference type="NCBI Taxonomy" id="5974"/>
    <lineage>
        <taxon>Eukaryota</taxon>
        <taxon>Sar</taxon>
        <taxon>Alveolata</taxon>
        <taxon>Ciliophora</taxon>
        <taxon>Intramacronucleata</taxon>
        <taxon>Spirotrichea</taxon>
        <taxon>Stichotrichia</taxon>
        <taxon>Sporadotrichida</taxon>
        <taxon>Halteriidae</taxon>
        <taxon>Halteria</taxon>
    </lineage>
</organism>
<reference evidence="2" key="1">
    <citation type="submission" date="2019-06" db="EMBL/GenBank/DDBJ databases">
        <authorList>
            <person name="Zheng W."/>
        </authorList>
    </citation>
    <scope>NUCLEOTIDE SEQUENCE</scope>
    <source>
        <strain evidence="2">QDHG01</strain>
    </source>
</reference>
<keyword evidence="1" id="KW-0175">Coiled coil</keyword>
<dbReference type="Proteomes" id="UP000785679">
    <property type="component" value="Unassembled WGS sequence"/>
</dbReference>
<evidence type="ECO:0000256" key="1">
    <source>
        <dbReference type="SAM" id="Coils"/>
    </source>
</evidence>
<gene>
    <name evidence="2" type="ORF">FGO68_gene205</name>
</gene>
<sequence length="172" mass="20075">MFIGMMDKNQKENQERNEQLQGQLTEIQNQLKSETQMLVDMIERCLNFRPIEKSVIVNDDQLRGKLKSFFMQADLPFKYLNLLYRATEDGFKAVDFMIDAIISLARQTQQKPRLGILLVDILQEAGTAKLKNKQIQKRGYSIQRHQVYSKLKKDKLLIYSNAKYGAMFGPYC</sequence>
<dbReference type="AlphaFoldDB" id="A0A8J8NU52"/>
<feature type="coiled-coil region" evidence="1">
    <location>
        <begin position="10"/>
        <end position="37"/>
    </location>
</feature>